<feature type="compositionally biased region" description="Polar residues" evidence="1">
    <location>
        <begin position="1"/>
        <end position="49"/>
    </location>
</feature>
<gene>
    <name evidence="2" type="ORF">Cboi02_000671900</name>
</gene>
<name>A0A9W6T941_CANBO</name>
<reference evidence="2" key="1">
    <citation type="submission" date="2023-04" db="EMBL/GenBank/DDBJ databases">
        <title>Candida boidinii NBRC 10035.</title>
        <authorList>
            <person name="Ichikawa N."/>
            <person name="Sato H."/>
            <person name="Tonouchi N."/>
        </authorList>
    </citation>
    <scope>NUCLEOTIDE SEQUENCE</scope>
    <source>
        <strain evidence="2">NBRC 10035</strain>
    </source>
</reference>
<feature type="compositionally biased region" description="Polar residues" evidence="1">
    <location>
        <begin position="74"/>
        <end position="83"/>
    </location>
</feature>
<dbReference type="Proteomes" id="UP001165120">
    <property type="component" value="Unassembled WGS sequence"/>
</dbReference>
<accession>A0A9W6T941</accession>
<comment type="caution">
    <text evidence="2">The sequence shown here is derived from an EMBL/GenBank/DDBJ whole genome shotgun (WGS) entry which is preliminary data.</text>
</comment>
<protein>
    <submittedName>
        <fullName evidence="2">Unnamed protein product</fullName>
    </submittedName>
</protein>
<evidence type="ECO:0000256" key="1">
    <source>
        <dbReference type="SAM" id="MobiDB-lite"/>
    </source>
</evidence>
<feature type="region of interest" description="Disordered" evidence="1">
    <location>
        <begin position="1"/>
        <end position="83"/>
    </location>
</feature>
<organism evidence="2 3">
    <name type="scientific">Candida boidinii</name>
    <name type="common">Yeast</name>
    <dbReference type="NCBI Taxonomy" id="5477"/>
    <lineage>
        <taxon>Eukaryota</taxon>
        <taxon>Fungi</taxon>
        <taxon>Dikarya</taxon>
        <taxon>Ascomycota</taxon>
        <taxon>Saccharomycotina</taxon>
        <taxon>Pichiomycetes</taxon>
        <taxon>Pichiales</taxon>
        <taxon>Pichiaceae</taxon>
        <taxon>Ogataea</taxon>
        <taxon>Ogataea/Candida clade</taxon>
    </lineage>
</organism>
<evidence type="ECO:0000313" key="3">
    <source>
        <dbReference type="Proteomes" id="UP001165120"/>
    </source>
</evidence>
<dbReference type="EMBL" id="BSXN01004975">
    <property type="protein sequence ID" value="GME82131.1"/>
    <property type="molecule type" value="Genomic_DNA"/>
</dbReference>
<dbReference type="AlphaFoldDB" id="A0A9W6T941"/>
<sequence>MPNTPFGASTNNNSPQQHFFTNQYGYQQQMTGMPTPNTMQFPNYNNQAMFMQPPPPQLQQQQQQPPQKQPEQQFYPSTFNQFS</sequence>
<proteinExistence type="predicted"/>
<keyword evidence="3" id="KW-1185">Reference proteome</keyword>
<evidence type="ECO:0000313" key="2">
    <source>
        <dbReference type="EMBL" id="GME82131.1"/>
    </source>
</evidence>
<feature type="compositionally biased region" description="Low complexity" evidence="1">
    <location>
        <begin position="58"/>
        <end position="73"/>
    </location>
</feature>